<reference evidence="1 2" key="1">
    <citation type="journal article" date="2015" name="Nat. Commun.">
        <title>Outbred genome sequencing and CRISPR/Cas9 gene editing in butterflies.</title>
        <authorList>
            <person name="Li X."/>
            <person name="Fan D."/>
            <person name="Zhang W."/>
            <person name="Liu G."/>
            <person name="Zhang L."/>
            <person name="Zhao L."/>
            <person name="Fang X."/>
            <person name="Chen L."/>
            <person name="Dong Y."/>
            <person name="Chen Y."/>
            <person name="Ding Y."/>
            <person name="Zhao R."/>
            <person name="Feng M."/>
            <person name="Zhu Y."/>
            <person name="Feng Y."/>
            <person name="Jiang X."/>
            <person name="Zhu D."/>
            <person name="Xiang H."/>
            <person name="Feng X."/>
            <person name="Li S."/>
            <person name="Wang J."/>
            <person name="Zhang G."/>
            <person name="Kronforst M.R."/>
            <person name="Wang W."/>
        </authorList>
    </citation>
    <scope>NUCLEOTIDE SEQUENCE [LARGE SCALE GENOMIC DNA]</scope>
    <source>
        <strain evidence="1">Ya'a_city_454_Px</strain>
        <tissue evidence="1">Whole body</tissue>
    </source>
</reference>
<organism evidence="1 2">
    <name type="scientific">Papilio xuthus</name>
    <name type="common">Asian swallowtail butterfly</name>
    <dbReference type="NCBI Taxonomy" id="66420"/>
    <lineage>
        <taxon>Eukaryota</taxon>
        <taxon>Metazoa</taxon>
        <taxon>Ecdysozoa</taxon>
        <taxon>Arthropoda</taxon>
        <taxon>Hexapoda</taxon>
        <taxon>Insecta</taxon>
        <taxon>Pterygota</taxon>
        <taxon>Neoptera</taxon>
        <taxon>Endopterygota</taxon>
        <taxon>Lepidoptera</taxon>
        <taxon>Glossata</taxon>
        <taxon>Ditrysia</taxon>
        <taxon>Papilionoidea</taxon>
        <taxon>Papilionidae</taxon>
        <taxon>Papilioninae</taxon>
        <taxon>Papilio</taxon>
    </lineage>
</organism>
<dbReference type="Proteomes" id="UP000053268">
    <property type="component" value="Unassembled WGS sequence"/>
</dbReference>
<sequence length="146" mass="15963">MRIGRRPGNKAGRPNERMDPYVSWHCRETVTGAASQAAGHRRSHGDLIQRRVPSLRTGFVGALGIQWKSTRATSEHIRHTRYRGRLTAVTRQENQRAEISMNDIIGRLSGSAITNGATSALVAARLASGGGWRARHYAGPVAGRRA</sequence>
<keyword evidence="2" id="KW-1185">Reference proteome</keyword>
<evidence type="ECO:0000313" key="1">
    <source>
        <dbReference type="EMBL" id="KPI97284.1"/>
    </source>
</evidence>
<evidence type="ECO:0000313" key="2">
    <source>
        <dbReference type="Proteomes" id="UP000053268"/>
    </source>
</evidence>
<gene>
    <name evidence="1" type="ORF">RR46_09191</name>
</gene>
<protein>
    <submittedName>
        <fullName evidence="1">Uncharacterized protein</fullName>
    </submittedName>
</protein>
<dbReference type="EMBL" id="KQ459590">
    <property type="protein sequence ID" value="KPI97284.1"/>
    <property type="molecule type" value="Genomic_DNA"/>
</dbReference>
<name>A0A194PWZ4_PAPXU</name>
<proteinExistence type="predicted"/>
<accession>A0A194PWZ4</accession>
<dbReference type="AlphaFoldDB" id="A0A194PWZ4"/>